<dbReference type="PROSITE" id="PS51257">
    <property type="entry name" value="PROKAR_LIPOPROTEIN"/>
    <property type="match status" value="1"/>
</dbReference>
<evidence type="ECO:0000256" key="1">
    <source>
        <dbReference type="ARBA" id="ARBA00007074"/>
    </source>
</evidence>
<evidence type="ECO:0000259" key="9">
    <source>
        <dbReference type="Pfam" id="PF12914"/>
    </source>
</evidence>
<feature type="domain" description="SH3b1" evidence="8">
    <location>
        <begin position="157"/>
        <end position="205"/>
    </location>
</feature>
<keyword evidence="11" id="KW-1185">Reference proteome</keyword>
<dbReference type="InterPro" id="IPR000064">
    <property type="entry name" value="NLP_P60_dom"/>
</dbReference>
<dbReference type="HOGENOM" id="CLU_028171_1_0_7"/>
<protein>
    <submittedName>
        <fullName evidence="10">NLP/P60 protein</fullName>
    </submittedName>
</protein>
<evidence type="ECO:0000259" key="8">
    <source>
        <dbReference type="Pfam" id="PF12913"/>
    </source>
</evidence>
<gene>
    <name evidence="10" type="ordered locus">Gura_1397</name>
</gene>
<feature type="domain" description="NLPC/P60 N-terminal" evidence="7">
    <location>
        <begin position="11"/>
        <end position="134"/>
    </location>
</feature>
<evidence type="ECO:0000256" key="3">
    <source>
        <dbReference type="ARBA" id="ARBA00022801"/>
    </source>
</evidence>
<dbReference type="PIRSF" id="PIRSF019015">
    <property type="entry name" value="P60_peptidase_YkfC"/>
    <property type="match status" value="1"/>
</dbReference>
<sequence length="461" mass="50131">MARRLTTATILCSVLALLGACVCPTAKGPAAGRPPAVRDAEIADVLRLPQEITPYADAAGERLAIGDSCRATLLGEFRVRFFAPWTRTVPFCDPVEEKNLMTKVARANWYGENRRIVARKLLQEILDNCALETFPARNEAAIAVAPSHLRGLPTRLPLFGAPDDYPFDMLQYPNVKLNEPLRILHASRDGIWLYVETSYTCGWMEARDLALADPGFVTARMKLPHLVIVRDYTAVNDGKGGTSYGAKIGTILPLVAAGEGWWEVEVAAAGEGRKAVGNVARIPRAVAALHPLAFNRENVALIGNQLTGQPYGWGEMYGLRDCSAMLRDFFMPFGIWMPRTAVDQIASIRQRLDLSGFTPREKEEAIGRQGLPFLSLFFKPGHIMLYIGTDPEGRPLVFHNAWSIRVKDAAGAGLHHIGRAVITTLEPGKELGLVEGGSLLEQGTALATITGRCAAAPGAVK</sequence>
<feature type="chain" id="PRO_5002682149" evidence="5">
    <location>
        <begin position="27"/>
        <end position="461"/>
    </location>
</feature>
<dbReference type="InterPro" id="IPR039439">
    <property type="entry name" value="SH3b1_dom"/>
</dbReference>
<dbReference type="KEGG" id="gur:Gura_1397"/>
<dbReference type="InterPro" id="IPR025606">
    <property type="entry name" value="NLPC/P60_N_dom"/>
</dbReference>
<evidence type="ECO:0000259" key="7">
    <source>
        <dbReference type="Pfam" id="PF12912"/>
    </source>
</evidence>
<evidence type="ECO:0000313" key="10">
    <source>
        <dbReference type="EMBL" id="ABQ25598.1"/>
    </source>
</evidence>
<evidence type="ECO:0000256" key="2">
    <source>
        <dbReference type="ARBA" id="ARBA00022670"/>
    </source>
</evidence>
<feature type="signal peptide" evidence="5">
    <location>
        <begin position="1"/>
        <end position="26"/>
    </location>
</feature>
<dbReference type="InterPro" id="IPR026864">
    <property type="entry name" value="SH3b2-type_SH3"/>
</dbReference>
<dbReference type="AlphaFoldDB" id="A5GA07"/>
<reference evidence="10 11" key="1">
    <citation type="submission" date="2007-05" db="EMBL/GenBank/DDBJ databases">
        <title>Complete sequence of Geobacter uraniireducens Rf4.</title>
        <authorList>
            <consortium name="US DOE Joint Genome Institute"/>
            <person name="Copeland A."/>
            <person name="Lucas S."/>
            <person name="Lapidus A."/>
            <person name="Barry K."/>
            <person name="Detter J.C."/>
            <person name="Glavina del Rio T."/>
            <person name="Hammon N."/>
            <person name="Israni S."/>
            <person name="Dalin E."/>
            <person name="Tice H."/>
            <person name="Pitluck S."/>
            <person name="Chertkov O."/>
            <person name="Brettin T."/>
            <person name="Bruce D."/>
            <person name="Han C."/>
            <person name="Schmutz J."/>
            <person name="Larimer F."/>
            <person name="Land M."/>
            <person name="Hauser L."/>
            <person name="Kyrpides N."/>
            <person name="Mikhailova N."/>
            <person name="Shelobolina E."/>
            <person name="Aklujkar M."/>
            <person name="Lovley D."/>
            <person name="Richardson P."/>
        </authorList>
    </citation>
    <scope>NUCLEOTIDE SEQUENCE [LARGE SCALE GENOMIC DNA]</scope>
    <source>
        <strain evidence="10 11">Rf4</strain>
    </source>
</reference>
<comment type="similarity">
    <text evidence="1">Belongs to the peptidase C40 family.</text>
</comment>
<dbReference type="InterPro" id="IPR027017">
    <property type="entry name" value="P60_peptidase_YkfC"/>
</dbReference>
<dbReference type="Gene3D" id="3.90.1720.10">
    <property type="entry name" value="endopeptidase domain like (from Nostoc punctiforme)"/>
    <property type="match status" value="1"/>
</dbReference>
<dbReference type="Pfam" id="PF12914">
    <property type="entry name" value="SH3_7"/>
    <property type="match status" value="1"/>
</dbReference>
<evidence type="ECO:0000313" key="11">
    <source>
        <dbReference type="Proteomes" id="UP000006695"/>
    </source>
</evidence>
<dbReference type="GO" id="GO:0008234">
    <property type="term" value="F:cysteine-type peptidase activity"/>
    <property type="evidence" value="ECO:0007669"/>
    <property type="project" value="UniProtKB-KW"/>
</dbReference>
<keyword evidence="5" id="KW-0732">Signal</keyword>
<keyword evidence="4" id="KW-0788">Thiol protease</keyword>
<evidence type="ECO:0000256" key="5">
    <source>
        <dbReference type="SAM" id="SignalP"/>
    </source>
</evidence>
<keyword evidence="2" id="KW-0645">Protease</keyword>
<evidence type="ECO:0000256" key="4">
    <source>
        <dbReference type="ARBA" id="ARBA00022807"/>
    </source>
</evidence>
<dbReference type="Proteomes" id="UP000006695">
    <property type="component" value="Chromosome"/>
</dbReference>
<dbReference type="InterPro" id="IPR038765">
    <property type="entry name" value="Papain-like_cys_pep_sf"/>
</dbReference>
<evidence type="ECO:0000259" key="6">
    <source>
        <dbReference type="Pfam" id="PF00877"/>
    </source>
</evidence>
<dbReference type="STRING" id="351605.Gura_1397"/>
<dbReference type="GO" id="GO:0006508">
    <property type="term" value="P:proteolysis"/>
    <property type="evidence" value="ECO:0007669"/>
    <property type="project" value="UniProtKB-KW"/>
</dbReference>
<name>A5GA07_GEOUR</name>
<feature type="domain" description="SH3b2-type SH3" evidence="9">
    <location>
        <begin position="213"/>
        <end position="257"/>
    </location>
</feature>
<accession>A5GA07</accession>
<feature type="domain" description="NlpC/P60" evidence="6">
    <location>
        <begin position="308"/>
        <end position="389"/>
    </location>
</feature>
<dbReference type="EMBL" id="CP000698">
    <property type="protein sequence ID" value="ABQ25598.1"/>
    <property type="molecule type" value="Genomic_DNA"/>
</dbReference>
<dbReference type="Pfam" id="PF12912">
    <property type="entry name" value="N_NLPC_P60"/>
    <property type="match status" value="1"/>
</dbReference>
<organism evidence="10 11">
    <name type="scientific">Geotalea uraniireducens (strain Rf4)</name>
    <name type="common">Geobacter uraniireducens</name>
    <dbReference type="NCBI Taxonomy" id="351605"/>
    <lineage>
        <taxon>Bacteria</taxon>
        <taxon>Pseudomonadati</taxon>
        <taxon>Thermodesulfobacteriota</taxon>
        <taxon>Desulfuromonadia</taxon>
        <taxon>Geobacterales</taxon>
        <taxon>Geobacteraceae</taxon>
        <taxon>Geotalea</taxon>
    </lineage>
</organism>
<keyword evidence="3" id="KW-0378">Hydrolase</keyword>
<dbReference type="SUPFAM" id="SSF54001">
    <property type="entry name" value="Cysteine proteinases"/>
    <property type="match status" value="1"/>
</dbReference>
<proteinExistence type="inferred from homology"/>
<dbReference type="Pfam" id="PF12913">
    <property type="entry name" value="SH3_6"/>
    <property type="match status" value="1"/>
</dbReference>
<dbReference type="Pfam" id="PF00877">
    <property type="entry name" value="NLPC_P60"/>
    <property type="match status" value="1"/>
</dbReference>